<dbReference type="AlphaFoldDB" id="A0A250FV91"/>
<evidence type="ECO:0000313" key="1">
    <source>
        <dbReference type="EMBL" id="ATA87867.1"/>
    </source>
</evidence>
<dbReference type="OrthoDB" id="10011441at2"/>
<protein>
    <submittedName>
        <fullName evidence="1">Uncharacterized protein</fullName>
    </submittedName>
</protein>
<dbReference type="RefSeq" id="WP_095911063.1">
    <property type="nucleotide sequence ID" value="NZ_CP022386.1"/>
</dbReference>
<gene>
    <name evidence="1" type="ORF">CGC50_12460</name>
</gene>
<dbReference type="KEGG" id="cgh:CGC50_12460"/>
<reference evidence="2" key="1">
    <citation type="submission" date="2017-06" db="EMBL/GenBank/DDBJ databases">
        <title>Capnocytophaga spp. assemblies.</title>
        <authorList>
            <person name="Gulvik C.A."/>
        </authorList>
    </citation>
    <scope>NUCLEOTIDE SEQUENCE [LARGE SCALE GENOMIC DNA]</scope>
    <source>
        <strain evidence="2">H1496</strain>
    </source>
</reference>
<dbReference type="GeneID" id="84809348"/>
<evidence type="ECO:0000313" key="2">
    <source>
        <dbReference type="Proteomes" id="UP000217250"/>
    </source>
</evidence>
<proteinExistence type="predicted"/>
<accession>A0A250FV91</accession>
<dbReference type="EMBL" id="CP022386">
    <property type="protein sequence ID" value="ATA87867.1"/>
    <property type="molecule type" value="Genomic_DNA"/>
</dbReference>
<name>A0A250FV91_9FLAO</name>
<organism evidence="1 2">
    <name type="scientific">Capnocytophaga gingivalis</name>
    <dbReference type="NCBI Taxonomy" id="1017"/>
    <lineage>
        <taxon>Bacteria</taxon>
        <taxon>Pseudomonadati</taxon>
        <taxon>Bacteroidota</taxon>
        <taxon>Flavobacteriia</taxon>
        <taxon>Flavobacteriales</taxon>
        <taxon>Flavobacteriaceae</taxon>
        <taxon>Capnocytophaga</taxon>
    </lineage>
</organism>
<sequence length="163" mass="18858">MYFITKKESETGKKFQKIMDKLDICHKDQKALADKYGFTSWRRSSWEAAGGISSVTFHKCAIVDVKLWKLVNKGKNEYKPRLNTKEGKALQAEFKQATVITKGELNACIGWGGDFINCIGLDWNNDEYFCFFIEEDWTDVPIPADCTEITTSKYRELFKRKND</sequence>
<dbReference type="Proteomes" id="UP000217250">
    <property type="component" value="Chromosome"/>
</dbReference>